<organism evidence="2 3">
    <name type="scientific">Klebsiella phage vB_KleM_RaK2</name>
    <dbReference type="NCBI Taxonomy" id="1147094"/>
    <lineage>
        <taxon>Viruses</taxon>
        <taxon>Duplodnaviria</taxon>
        <taxon>Heunggongvirae</taxon>
        <taxon>Uroviricota</taxon>
        <taxon>Caudoviricetes</taxon>
        <taxon>Alcyoneusvirus</taxon>
        <taxon>Alcyoneusvirus RaK2</taxon>
    </lineage>
</organism>
<dbReference type="Pfam" id="PF01844">
    <property type="entry name" value="HNH"/>
    <property type="match status" value="1"/>
</dbReference>
<dbReference type="OrthoDB" id="28128at10239"/>
<evidence type="ECO:0000313" key="3">
    <source>
        <dbReference type="Proteomes" id="UP000007524"/>
    </source>
</evidence>
<reference evidence="2 3" key="1">
    <citation type="journal article" date="2012" name="J. Virol.">
        <title>Genome of Klebsiella sp.-Infecting Bacteriophage vB_KleM_RaK2.</title>
        <authorList>
            <person name="Simoliunas E."/>
            <person name="Kaliniene L."/>
            <person name="Truncaite L."/>
            <person name="Klausa V."/>
            <person name="Zajanckauskaite A."/>
            <person name="Meskys R."/>
        </authorList>
    </citation>
    <scope>NUCLEOTIDE SEQUENCE [LARGE SCALE GENOMIC DNA]</scope>
</reference>
<dbReference type="RefSeq" id="YP_007007167.1">
    <property type="nucleotide sequence ID" value="NC_019526.1"/>
</dbReference>
<evidence type="ECO:0000259" key="1">
    <source>
        <dbReference type="Pfam" id="PF01844"/>
    </source>
</evidence>
<accession>H6X3G9</accession>
<name>H6X3G9_9CAUD</name>
<dbReference type="GO" id="GO:0008270">
    <property type="term" value="F:zinc ion binding"/>
    <property type="evidence" value="ECO:0007669"/>
    <property type="project" value="InterPro"/>
</dbReference>
<dbReference type="KEGG" id="vg:14012601"/>
<protein>
    <recommendedName>
        <fullName evidence="1">HNH domain-containing protein</fullName>
    </recommendedName>
</protein>
<evidence type="ECO:0000313" key="2">
    <source>
        <dbReference type="EMBL" id="AFA44285.1"/>
    </source>
</evidence>
<dbReference type="GO" id="GO:0003676">
    <property type="term" value="F:nucleic acid binding"/>
    <property type="evidence" value="ECO:0007669"/>
    <property type="project" value="InterPro"/>
</dbReference>
<sequence length="194" mass="22290">MNKYKVLKVLPLSFLNSLDHTDIKLKIGHFGGSKFSYYPQKVKTFSKNHKCVACGIEATEVRIEYMHGCSHVIYGKPHINVYAVLGNYSVLMTVDHDILASEGGNDLDNNFSTMCSKCNNKRGSKYKTLKSFLKSIEGRDLLTEYMSVPKKTKTSQNAAEQRLHDEFWELGHNWHYREYLRYLKAKNKAKKKGA</sequence>
<keyword evidence="3" id="KW-1185">Reference proteome</keyword>
<dbReference type="InterPro" id="IPR002711">
    <property type="entry name" value="HNH"/>
</dbReference>
<dbReference type="EMBL" id="JQ513383">
    <property type="protein sequence ID" value="AFA44285.1"/>
    <property type="molecule type" value="Genomic_DNA"/>
</dbReference>
<gene>
    <name evidence="2" type="ORF">RaK2_00012</name>
</gene>
<dbReference type="Proteomes" id="UP000007524">
    <property type="component" value="Segment"/>
</dbReference>
<dbReference type="Gene3D" id="1.10.30.50">
    <property type="match status" value="1"/>
</dbReference>
<dbReference type="GeneID" id="14012601"/>
<feature type="domain" description="HNH" evidence="1">
    <location>
        <begin position="91"/>
        <end position="124"/>
    </location>
</feature>
<dbReference type="GO" id="GO:0004519">
    <property type="term" value="F:endonuclease activity"/>
    <property type="evidence" value="ECO:0007669"/>
    <property type="project" value="InterPro"/>
</dbReference>
<proteinExistence type="predicted"/>